<gene>
    <name evidence="6" type="primary">rplJ</name>
    <name evidence="8" type="ORF">AXK11_07320</name>
</gene>
<comment type="caution">
    <text evidence="8">The sequence shown here is derived from an EMBL/GenBank/DDBJ whole genome shotgun (WGS) entry which is preliminary data.</text>
</comment>
<evidence type="ECO:0000256" key="1">
    <source>
        <dbReference type="ARBA" id="ARBA00002633"/>
    </source>
</evidence>
<dbReference type="InterPro" id="IPR022973">
    <property type="entry name" value="Ribosomal_uL10_bac"/>
</dbReference>
<dbReference type="EMBL" id="LSZQ01000052">
    <property type="protein sequence ID" value="KXU35149.1"/>
    <property type="molecule type" value="Genomic_DNA"/>
</dbReference>
<dbReference type="PANTHER" id="PTHR11560">
    <property type="entry name" value="39S RIBOSOMAL PROTEIN L10, MITOCHONDRIAL"/>
    <property type="match status" value="1"/>
</dbReference>
<keyword evidence="3 6" id="KW-0689">Ribosomal protein</keyword>
<reference evidence="9" key="1">
    <citation type="submission" date="2016-02" db="EMBL/GenBank/DDBJ databases">
        <authorList>
            <person name="Sanders J.G."/>
            <person name="Lin J.Y."/>
            <person name="Wertz J.T."/>
            <person name="Russell J.A."/>
            <person name="Moreau C.S."/>
            <person name="Powell S."/>
        </authorList>
    </citation>
    <scope>NUCLEOTIDE SEQUENCE [LARGE SCALE GENOMIC DNA]</scope>
    <source>
        <strain evidence="9">CAG34</strain>
    </source>
</reference>
<evidence type="ECO:0000256" key="6">
    <source>
        <dbReference type="HAMAP-Rule" id="MF_00362"/>
    </source>
</evidence>
<protein>
    <recommendedName>
        <fullName evidence="5 6">Large ribosomal subunit protein uL10</fullName>
    </recommendedName>
</protein>
<dbReference type="RefSeq" id="WP_068630736.1">
    <property type="nucleotide sequence ID" value="NZ_LSZQ01000052.1"/>
</dbReference>
<dbReference type="GO" id="GO:0070180">
    <property type="term" value="F:large ribosomal subunit rRNA binding"/>
    <property type="evidence" value="ECO:0007669"/>
    <property type="project" value="UniProtKB-UniRule"/>
</dbReference>
<feature type="region of interest" description="Disordered" evidence="7">
    <location>
        <begin position="159"/>
        <end position="185"/>
    </location>
</feature>
<evidence type="ECO:0000256" key="2">
    <source>
        <dbReference type="ARBA" id="ARBA00008889"/>
    </source>
</evidence>
<dbReference type="Proteomes" id="UP000070058">
    <property type="component" value="Unassembled WGS sequence"/>
</dbReference>
<dbReference type="STRING" id="1548207.AXK11_07320"/>
<dbReference type="AlphaFoldDB" id="A0A139SKT6"/>
<dbReference type="NCBIfam" id="NF000955">
    <property type="entry name" value="PRK00099.1-1"/>
    <property type="match status" value="1"/>
</dbReference>
<dbReference type="InterPro" id="IPR002363">
    <property type="entry name" value="Ribosomal_uL10_CS_bac"/>
</dbReference>
<evidence type="ECO:0000256" key="3">
    <source>
        <dbReference type="ARBA" id="ARBA00022980"/>
    </source>
</evidence>
<evidence type="ECO:0000256" key="5">
    <source>
        <dbReference type="ARBA" id="ARBA00035202"/>
    </source>
</evidence>
<sequence length="185" mass="19379">MRAEKQYLVAEVETHLKKSDYVILTNFSGITVSDVAELRASLAAEKAEFHVVKNSSLRVAAKGLGLPDIEESLKGPTAIVVGGENSAGVAKVLKKFFESKQKLEIKIGVMEQKLVSAAELSAIADLPSFDALRAQFLSLLTSNAAAFVRVLDAKVKKAGEGDAPAEAPVPAEPAPAAAEPAPAEA</sequence>
<dbReference type="Pfam" id="PF00466">
    <property type="entry name" value="Ribosomal_L10"/>
    <property type="match status" value="1"/>
</dbReference>
<keyword evidence="6" id="KW-0699">rRNA-binding</keyword>
<dbReference type="HAMAP" id="MF_00362">
    <property type="entry name" value="Ribosomal_uL10"/>
    <property type="match status" value="1"/>
</dbReference>
<proteinExistence type="inferred from homology"/>
<evidence type="ECO:0000313" key="8">
    <source>
        <dbReference type="EMBL" id="KXU35149.1"/>
    </source>
</evidence>
<evidence type="ECO:0000256" key="7">
    <source>
        <dbReference type="SAM" id="MobiDB-lite"/>
    </source>
</evidence>
<keyword evidence="4 6" id="KW-0687">Ribonucleoprotein</keyword>
<dbReference type="InterPro" id="IPR047865">
    <property type="entry name" value="Ribosomal_uL10_bac_type"/>
</dbReference>
<dbReference type="SUPFAM" id="SSF160369">
    <property type="entry name" value="Ribosomal protein L10-like"/>
    <property type="match status" value="1"/>
</dbReference>
<keyword evidence="6" id="KW-0694">RNA-binding</keyword>
<comment type="function">
    <text evidence="1 6">Forms part of the ribosomal stalk, playing a central role in the interaction of the ribosome with GTP-bound translation factors.</text>
</comment>
<comment type="similarity">
    <text evidence="2 6">Belongs to the universal ribosomal protein uL10 family.</text>
</comment>
<dbReference type="Gene3D" id="3.30.70.1730">
    <property type="match status" value="1"/>
</dbReference>
<evidence type="ECO:0000313" key="9">
    <source>
        <dbReference type="Proteomes" id="UP000070058"/>
    </source>
</evidence>
<name>A0A139SKT6_9BACT</name>
<dbReference type="CDD" id="cd05797">
    <property type="entry name" value="Ribosomal_L10"/>
    <property type="match status" value="1"/>
</dbReference>
<dbReference type="InterPro" id="IPR043141">
    <property type="entry name" value="Ribosomal_uL10-like_sf"/>
</dbReference>
<dbReference type="PROSITE" id="PS01109">
    <property type="entry name" value="RIBOSOMAL_L10"/>
    <property type="match status" value="1"/>
</dbReference>
<dbReference type="OrthoDB" id="192750at2"/>
<comment type="subunit">
    <text evidence="6">Part of the ribosomal stalk of the 50S ribosomal subunit. The N-terminus interacts with L11 and the large rRNA to form the base of the stalk. The C-terminus forms an elongated spine to which L12 dimers bind in a sequential fashion forming a multimeric L10(L12)X complex.</text>
</comment>
<dbReference type="GO" id="GO:0015934">
    <property type="term" value="C:large ribosomal subunit"/>
    <property type="evidence" value="ECO:0007669"/>
    <property type="project" value="InterPro"/>
</dbReference>
<feature type="compositionally biased region" description="Low complexity" evidence="7">
    <location>
        <begin position="164"/>
        <end position="185"/>
    </location>
</feature>
<dbReference type="GO" id="GO:0006412">
    <property type="term" value="P:translation"/>
    <property type="evidence" value="ECO:0007669"/>
    <property type="project" value="UniProtKB-UniRule"/>
</dbReference>
<accession>A0A139SKT6</accession>
<dbReference type="InterPro" id="IPR001790">
    <property type="entry name" value="Ribosomal_uL10"/>
</dbReference>
<dbReference type="GO" id="GO:0003735">
    <property type="term" value="F:structural constituent of ribosome"/>
    <property type="evidence" value="ECO:0007669"/>
    <property type="project" value="InterPro"/>
</dbReference>
<organism evidence="8 9">
    <name type="scientific">Cephaloticoccus primus</name>
    <dbReference type="NCBI Taxonomy" id="1548207"/>
    <lineage>
        <taxon>Bacteria</taxon>
        <taxon>Pseudomonadati</taxon>
        <taxon>Verrucomicrobiota</taxon>
        <taxon>Opitutia</taxon>
        <taxon>Opitutales</taxon>
        <taxon>Opitutaceae</taxon>
        <taxon>Cephaloticoccus</taxon>
    </lineage>
</organism>
<evidence type="ECO:0000256" key="4">
    <source>
        <dbReference type="ARBA" id="ARBA00023274"/>
    </source>
</evidence>
<keyword evidence="9" id="KW-1185">Reference proteome</keyword>